<accession>A0ABS3RBI2</accession>
<dbReference type="RefSeq" id="WP_208271902.1">
    <property type="nucleotide sequence ID" value="NZ_BAAAGM010000029.1"/>
</dbReference>
<gene>
    <name evidence="2" type="ORF">J4557_39335</name>
</gene>
<evidence type="ECO:0000313" key="3">
    <source>
        <dbReference type="Proteomes" id="UP000666915"/>
    </source>
</evidence>
<feature type="region of interest" description="Disordered" evidence="1">
    <location>
        <begin position="75"/>
        <end position="98"/>
    </location>
</feature>
<organism evidence="2 3">
    <name type="scientific">Actinomadura nitritigenes</name>
    <dbReference type="NCBI Taxonomy" id="134602"/>
    <lineage>
        <taxon>Bacteria</taxon>
        <taxon>Bacillati</taxon>
        <taxon>Actinomycetota</taxon>
        <taxon>Actinomycetes</taxon>
        <taxon>Streptosporangiales</taxon>
        <taxon>Thermomonosporaceae</taxon>
        <taxon>Actinomadura</taxon>
    </lineage>
</organism>
<protein>
    <recommendedName>
        <fullName evidence="4">DUF1684 domain-containing protein</fullName>
    </recommendedName>
</protein>
<sequence length="193" mass="21489">MTTSEPADRIPAGVVRKFRDGLVRDELDRTSPMFRVIVDQAAMMARLRTPDGEVIEWWEAPNEAGGTFIYLRQLPADGGDEQGSTQGDSAEGRPPGVPPMLIVIDETLRRGRWFVAGHIFRPGAVAVRLEFEDGHSHEVAVQPNGYFLDLLPWPSEAQPWRFDAVALDGRGRAIERDADRHTFDDLPGTEEPS</sequence>
<evidence type="ECO:0008006" key="4">
    <source>
        <dbReference type="Google" id="ProtNLM"/>
    </source>
</evidence>
<comment type="caution">
    <text evidence="2">The sequence shown here is derived from an EMBL/GenBank/DDBJ whole genome shotgun (WGS) entry which is preliminary data.</text>
</comment>
<evidence type="ECO:0000256" key="1">
    <source>
        <dbReference type="SAM" id="MobiDB-lite"/>
    </source>
</evidence>
<name>A0ABS3RBI2_9ACTN</name>
<keyword evidence="3" id="KW-1185">Reference proteome</keyword>
<reference evidence="2 3" key="1">
    <citation type="submission" date="2021-03" db="EMBL/GenBank/DDBJ databases">
        <authorList>
            <person name="Kanchanasin P."/>
            <person name="Saeng-In P."/>
            <person name="Phongsopitanun W."/>
            <person name="Yuki M."/>
            <person name="Kudo T."/>
            <person name="Ohkuma M."/>
            <person name="Tanasupawat S."/>
        </authorList>
    </citation>
    <scope>NUCLEOTIDE SEQUENCE [LARGE SCALE GENOMIC DNA]</scope>
    <source>
        <strain evidence="2 3">L46</strain>
    </source>
</reference>
<proteinExistence type="predicted"/>
<dbReference type="EMBL" id="JAGEOK010000034">
    <property type="protein sequence ID" value="MBO2443599.1"/>
    <property type="molecule type" value="Genomic_DNA"/>
</dbReference>
<evidence type="ECO:0000313" key="2">
    <source>
        <dbReference type="EMBL" id="MBO2443599.1"/>
    </source>
</evidence>
<dbReference type="Proteomes" id="UP000666915">
    <property type="component" value="Unassembled WGS sequence"/>
</dbReference>